<reference evidence="9 10" key="1">
    <citation type="submission" date="2016-07" db="EMBL/GenBank/DDBJ databases">
        <title>Pervasive Adenine N6-methylation of Active Genes in Fungi.</title>
        <authorList>
            <consortium name="DOE Joint Genome Institute"/>
            <person name="Mondo S.J."/>
            <person name="Dannebaum R.O."/>
            <person name="Kuo R.C."/>
            <person name="Labutti K."/>
            <person name="Haridas S."/>
            <person name="Kuo A."/>
            <person name="Salamov A."/>
            <person name="Ahrendt S.R."/>
            <person name="Lipzen A."/>
            <person name="Sullivan W."/>
            <person name="Andreopoulos W.B."/>
            <person name="Clum A."/>
            <person name="Lindquist E."/>
            <person name="Daum C."/>
            <person name="Ramamoorthy G.K."/>
            <person name="Gryganskyi A."/>
            <person name="Culley D."/>
            <person name="Magnuson J.K."/>
            <person name="James T.Y."/>
            <person name="O'Malley M.A."/>
            <person name="Stajich J.E."/>
            <person name="Spatafora J.W."/>
            <person name="Visel A."/>
            <person name="Grigoriev I.V."/>
        </authorList>
    </citation>
    <scope>NUCLEOTIDE SEQUENCE [LARGE SCALE GENOMIC DNA]</scope>
    <source>
        <strain evidence="9 10">NRRL 3301</strain>
    </source>
</reference>
<keyword evidence="5 6" id="KW-0067">ATP-binding</keyword>
<feature type="domain" description="Protein kinase" evidence="8">
    <location>
        <begin position="54"/>
        <end position="307"/>
    </location>
</feature>
<feature type="compositionally biased region" description="Pro residues" evidence="7">
    <location>
        <begin position="463"/>
        <end position="474"/>
    </location>
</feature>
<dbReference type="PROSITE" id="PS00107">
    <property type="entry name" value="PROTEIN_KINASE_ATP"/>
    <property type="match status" value="1"/>
</dbReference>
<evidence type="ECO:0000256" key="6">
    <source>
        <dbReference type="PROSITE-ProRule" id="PRU10141"/>
    </source>
</evidence>
<dbReference type="GO" id="GO:0035556">
    <property type="term" value="P:intracellular signal transduction"/>
    <property type="evidence" value="ECO:0007669"/>
    <property type="project" value="TreeGrafter"/>
</dbReference>
<evidence type="ECO:0000256" key="4">
    <source>
        <dbReference type="ARBA" id="ARBA00022777"/>
    </source>
</evidence>
<dbReference type="Proteomes" id="UP000242146">
    <property type="component" value="Unassembled WGS sequence"/>
</dbReference>
<dbReference type="PROSITE" id="PS00108">
    <property type="entry name" value="PROTEIN_KINASE_ST"/>
    <property type="match status" value="1"/>
</dbReference>
<feature type="compositionally biased region" description="Basic and acidic residues" evidence="7">
    <location>
        <begin position="30"/>
        <end position="40"/>
    </location>
</feature>
<evidence type="ECO:0000313" key="10">
    <source>
        <dbReference type="Proteomes" id="UP000242146"/>
    </source>
</evidence>
<evidence type="ECO:0000256" key="3">
    <source>
        <dbReference type="ARBA" id="ARBA00022741"/>
    </source>
</evidence>
<keyword evidence="3 6" id="KW-0547">Nucleotide-binding</keyword>
<accession>A0A1X2GWW0</accession>
<dbReference type="FunFam" id="1.10.510.10:FF:000571">
    <property type="entry name" value="Maternal embryonic leucine zipper kinase"/>
    <property type="match status" value="1"/>
</dbReference>
<dbReference type="FunFam" id="3.30.200.20:FF:000003">
    <property type="entry name" value="Non-specific serine/threonine protein kinase"/>
    <property type="match status" value="1"/>
</dbReference>
<dbReference type="STRING" id="101127.A0A1X2GWW0"/>
<dbReference type="EMBL" id="MCGT01000001">
    <property type="protein sequence ID" value="ORX62571.1"/>
    <property type="molecule type" value="Genomic_DNA"/>
</dbReference>
<dbReference type="InterPro" id="IPR017441">
    <property type="entry name" value="Protein_kinase_ATP_BS"/>
</dbReference>
<evidence type="ECO:0000256" key="1">
    <source>
        <dbReference type="ARBA" id="ARBA00022527"/>
    </source>
</evidence>
<evidence type="ECO:0000259" key="8">
    <source>
        <dbReference type="PROSITE" id="PS50011"/>
    </source>
</evidence>
<protein>
    <submittedName>
        <fullName evidence="9">Kinase-like protein</fullName>
    </submittedName>
</protein>
<dbReference type="SUPFAM" id="SSF56112">
    <property type="entry name" value="Protein kinase-like (PK-like)"/>
    <property type="match status" value="1"/>
</dbReference>
<comment type="caution">
    <text evidence="9">The sequence shown here is derived from an EMBL/GenBank/DDBJ whole genome shotgun (WGS) entry which is preliminary data.</text>
</comment>
<feature type="compositionally biased region" description="Low complexity" evidence="7">
    <location>
        <begin position="513"/>
        <end position="524"/>
    </location>
</feature>
<evidence type="ECO:0000256" key="5">
    <source>
        <dbReference type="ARBA" id="ARBA00022840"/>
    </source>
</evidence>
<keyword evidence="1" id="KW-0723">Serine/threonine-protein kinase</keyword>
<feature type="region of interest" description="Disordered" evidence="7">
    <location>
        <begin position="1"/>
        <end position="42"/>
    </location>
</feature>
<dbReference type="AlphaFoldDB" id="A0A1X2GWW0"/>
<keyword evidence="10" id="KW-1185">Reference proteome</keyword>
<dbReference type="Pfam" id="PF00069">
    <property type="entry name" value="Pkinase"/>
    <property type="match status" value="1"/>
</dbReference>
<dbReference type="OrthoDB" id="193931at2759"/>
<keyword evidence="2" id="KW-0808">Transferase</keyword>
<dbReference type="SMART" id="SM00220">
    <property type="entry name" value="S_TKc"/>
    <property type="match status" value="1"/>
</dbReference>
<dbReference type="GO" id="GO:0004674">
    <property type="term" value="F:protein serine/threonine kinase activity"/>
    <property type="evidence" value="ECO:0007669"/>
    <property type="project" value="UniProtKB-KW"/>
</dbReference>
<dbReference type="Gene3D" id="1.10.510.10">
    <property type="entry name" value="Transferase(Phosphotransferase) domain 1"/>
    <property type="match status" value="1"/>
</dbReference>
<feature type="compositionally biased region" description="Polar residues" evidence="7">
    <location>
        <begin position="1"/>
        <end position="10"/>
    </location>
</feature>
<dbReference type="InterPro" id="IPR011009">
    <property type="entry name" value="Kinase-like_dom_sf"/>
</dbReference>
<dbReference type="PROSITE" id="PS50011">
    <property type="entry name" value="PROTEIN_KINASE_DOM"/>
    <property type="match status" value="1"/>
</dbReference>
<name>A0A1X2GWW0_9FUNG</name>
<dbReference type="PANTHER" id="PTHR24346">
    <property type="entry name" value="MAP/MICROTUBULE AFFINITY-REGULATING KINASE"/>
    <property type="match status" value="1"/>
</dbReference>
<dbReference type="PANTHER" id="PTHR24346:SF30">
    <property type="entry name" value="MATERNAL EMBRYONIC LEUCINE ZIPPER KINASE"/>
    <property type="match status" value="1"/>
</dbReference>
<evidence type="ECO:0000256" key="7">
    <source>
        <dbReference type="SAM" id="MobiDB-lite"/>
    </source>
</evidence>
<organism evidence="9 10">
    <name type="scientific">Hesseltinella vesiculosa</name>
    <dbReference type="NCBI Taxonomy" id="101127"/>
    <lineage>
        <taxon>Eukaryota</taxon>
        <taxon>Fungi</taxon>
        <taxon>Fungi incertae sedis</taxon>
        <taxon>Mucoromycota</taxon>
        <taxon>Mucoromycotina</taxon>
        <taxon>Mucoromycetes</taxon>
        <taxon>Mucorales</taxon>
        <taxon>Cunninghamellaceae</taxon>
        <taxon>Hesseltinella</taxon>
    </lineage>
</organism>
<feature type="region of interest" description="Disordered" evidence="7">
    <location>
        <begin position="497"/>
        <end position="543"/>
    </location>
</feature>
<sequence length="808" mass="92774">MPFPSMQTPVKKNWRRRSDSKLAETLQQDMPKKKSTKDDLPASPDSLLNGISDYQFLSILGQGKFSKVMLAQHYITQEKFAIKVIDKRAHSDHIMSRLIREIQVMEALHHPNIVHLYETLETENTIYLVMEYVEGMNLEEYLHQQGHKLSEEEARMIFRQMVVTVDYCHRRWVVHRDIKAPNILLTKDKQIRLIDFGLSNRFGLERLQTSCGSMMYYSPEIINHKRYIGPEIDCWCLGICLFRMTAGYEAFRRARDRNELRQHITQRNYTMPAHFSEGLKHTIQKCLSTDRRRRSSLCNALRDDPWLNNHGQLPDLFDSTTNFHSSLYQFALPSTITMDNAFLEARQQERELQQRQYLRDMEEEKRIGYHARKTIFHHAYNPAVYYTAHAYREDKSFLEPRRAALYKDILAVLEQIVLKTANPSLLTSFQDFYRKRPEPNHSLFLLDHDPEYVPVSSTHLPQPSSPTSPTPQPRQPRLKQLLASRPSLTMLNLLASVQAHDPSTTQQPDSRRSSVSTMSSMAMPESPPTPPPITKQHLKKKPSKMNLWLQRSKDKTVYFTMQANVRAISSATLFSLTSSSTAVSTYRDDHQVPVTLVDHEQDELELMLLVRSTCELLGVTYAHASRCQLSCMMNLVEPDPFLATTTDNDSDDLGSWPIQSPGLLKKKKSSHSFHADSTFLGDTILPSTHSTDLLDDTQQNHWWHKPFQRISLPQSLRHSSSMQSLRSLYKPSAISKTSGPDALPSTNIANPTMAAHSSIFFTIDIEALDTKSKSDNRLLALRFSKVSGSVKVYKLVTGWILSTLSHSS</sequence>
<proteinExistence type="predicted"/>
<keyword evidence="4 9" id="KW-0418">Kinase</keyword>
<feature type="region of interest" description="Disordered" evidence="7">
    <location>
        <begin position="454"/>
        <end position="476"/>
    </location>
</feature>
<dbReference type="GO" id="GO:0005524">
    <property type="term" value="F:ATP binding"/>
    <property type="evidence" value="ECO:0007669"/>
    <property type="project" value="UniProtKB-UniRule"/>
</dbReference>
<evidence type="ECO:0000313" key="9">
    <source>
        <dbReference type="EMBL" id="ORX62571.1"/>
    </source>
</evidence>
<gene>
    <name evidence="9" type="ORF">DM01DRAFT_1403046</name>
</gene>
<dbReference type="GO" id="GO:0005737">
    <property type="term" value="C:cytoplasm"/>
    <property type="evidence" value="ECO:0007669"/>
    <property type="project" value="TreeGrafter"/>
</dbReference>
<dbReference type="CDD" id="cd14003">
    <property type="entry name" value="STKc_AMPK-like"/>
    <property type="match status" value="1"/>
</dbReference>
<evidence type="ECO:0000256" key="2">
    <source>
        <dbReference type="ARBA" id="ARBA00022679"/>
    </source>
</evidence>
<feature type="binding site" evidence="6">
    <location>
        <position position="83"/>
    </location>
    <ligand>
        <name>ATP</name>
        <dbReference type="ChEBI" id="CHEBI:30616"/>
    </ligand>
</feature>
<dbReference type="InterPro" id="IPR008271">
    <property type="entry name" value="Ser/Thr_kinase_AS"/>
</dbReference>
<dbReference type="InterPro" id="IPR000719">
    <property type="entry name" value="Prot_kinase_dom"/>
</dbReference>